<evidence type="ECO:0000313" key="2">
    <source>
        <dbReference type="EMBL" id="MBA4617344.1"/>
    </source>
</evidence>
<organism evidence="2">
    <name type="scientific">Opuntia streptacantha</name>
    <name type="common">Prickly pear cactus</name>
    <name type="synonym">Opuntia cardona</name>
    <dbReference type="NCBI Taxonomy" id="393608"/>
    <lineage>
        <taxon>Eukaryota</taxon>
        <taxon>Viridiplantae</taxon>
        <taxon>Streptophyta</taxon>
        <taxon>Embryophyta</taxon>
        <taxon>Tracheophyta</taxon>
        <taxon>Spermatophyta</taxon>
        <taxon>Magnoliopsida</taxon>
        <taxon>eudicotyledons</taxon>
        <taxon>Gunneridae</taxon>
        <taxon>Pentapetalae</taxon>
        <taxon>Caryophyllales</taxon>
        <taxon>Cactineae</taxon>
        <taxon>Cactaceae</taxon>
        <taxon>Opuntioideae</taxon>
        <taxon>Opuntia</taxon>
    </lineage>
</organism>
<feature type="compositionally biased region" description="Polar residues" evidence="1">
    <location>
        <begin position="101"/>
        <end position="116"/>
    </location>
</feature>
<feature type="region of interest" description="Disordered" evidence="1">
    <location>
        <begin position="91"/>
        <end position="116"/>
    </location>
</feature>
<protein>
    <submittedName>
        <fullName evidence="2">Uncharacterized protein</fullName>
    </submittedName>
</protein>
<reference evidence="2" key="2">
    <citation type="submission" date="2020-07" db="EMBL/GenBank/DDBJ databases">
        <authorList>
            <person name="Vera ALvarez R."/>
            <person name="Arias-Moreno D.M."/>
            <person name="Jimenez-Jacinto V."/>
            <person name="Jimenez-Bremont J.F."/>
            <person name="Swaminathan K."/>
            <person name="Moose S.P."/>
            <person name="Guerrero-Gonzalez M.L."/>
            <person name="Marino-Ramirez L."/>
            <person name="Landsman D."/>
            <person name="Rodriguez-Kessler M."/>
            <person name="Delgado-Sanchez P."/>
        </authorList>
    </citation>
    <scope>NUCLEOTIDE SEQUENCE</scope>
    <source>
        <tissue evidence="2">Cladode</tissue>
    </source>
</reference>
<dbReference type="EMBL" id="GISG01015819">
    <property type="protein sequence ID" value="MBA4617344.1"/>
    <property type="molecule type" value="Transcribed_RNA"/>
</dbReference>
<accession>A0A7C9CJL2</accession>
<name>A0A7C9CJL2_OPUST</name>
<sequence>MSLTSNMLRFLTTISYICMDLNLRKSLGTEIKCTVDRLWNWRSSGSPPSYFSQPNPSSFCSSSSYEVITSLVGRYTSTLRCLPDLVLPPVLSNDSPPGLSTRRTTPFLNTHTPDIN</sequence>
<proteinExistence type="predicted"/>
<reference evidence="2" key="1">
    <citation type="journal article" date="2013" name="J. Plant Res.">
        <title>Effect of fungi and light on seed germination of three Opuntia species from semiarid lands of central Mexico.</title>
        <authorList>
            <person name="Delgado-Sanchez P."/>
            <person name="Jimenez-Bremont J.F."/>
            <person name="Guerrero-Gonzalez Mde L."/>
            <person name="Flores J."/>
        </authorList>
    </citation>
    <scope>NUCLEOTIDE SEQUENCE</scope>
    <source>
        <tissue evidence="2">Cladode</tissue>
    </source>
</reference>
<dbReference type="AlphaFoldDB" id="A0A7C9CJL2"/>
<evidence type="ECO:0000256" key="1">
    <source>
        <dbReference type="SAM" id="MobiDB-lite"/>
    </source>
</evidence>